<dbReference type="InterPro" id="IPR011989">
    <property type="entry name" value="ARM-like"/>
</dbReference>
<comment type="catalytic activity">
    <reaction evidence="10">
        <text>ATP + H2O = ADP + phosphate + H(+)</text>
        <dbReference type="Rhea" id="RHEA:13065"/>
        <dbReference type="ChEBI" id="CHEBI:15377"/>
        <dbReference type="ChEBI" id="CHEBI:15378"/>
        <dbReference type="ChEBI" id="CHEBI:30616"/>
        <dbReference type="ChEBI" id="CHEBI:43474"/>
        <dbReference type="ChEBI" id="CHEBI:456216"/>
    </reaction>
</comment>
<dbReference type="PANTHER" id="PTHR19211">
    <property type="entry name" value="ATP-BINDING TRANSPORT PROTEIN-RELATED"/>
    <property type="match status" value="1"/>
</dbReference>
<keyword evidence="7" id="KW-0251">Elongation factor</keyword>
<dbReference type="Gene3D" id="3.40.50.300">
    <property type="entry name" value="P-loop containing nucleotide triphosphate hydrolases"/>
    <property type="match status" value="2"/>
</dbReference>
<gene>
    <name evidence="13" type="ORF">PGLA2088_LOCUS40124</name>
</gene>
<feature type="domain" description="AAA+ ATPase" evidence="12">
    <location>
        <begin position="748"/>
        <end position="1094"/>
    </location>
</feature>
<dbReference type="InterPro" id="IPR027417">
    <property type="entry name" value="P-loop_NTPase"/>
</dbReference>
<evidence type="ECO:0000256" key="4">
    <source>
        <dbReference type="ARBA" id="ARBA00022490"/>
    </source>
</evidence>
<dbReference type="InterPro" id="IPR003593">
    <property type="entry name" value="AAA+_ATPase"/>
</dbReference>
<feature type="region of interest" description="Disordered" evidence="11">
    <location>
        <begin position="27"/>
        <end position="64"/>
    </location>
</feature>
<dbReference type="UniPathway" id="UPA00345"/>
<accession>A0A813L1H6</accession>
<feature type="compositionally biased region" description="Low complexity" evidence="11">
    <location>
        <begin position="41"/>
        <end position="57"/>
    </location>
</feature>
<name>A0A813L1H6_POLGL</name>
<dbReference type="GO" id="GO:0005524">
    <property type="term" value="F:ATP binding"/>
    <property type="evidence" value="ECO:0007669"/>
    <property type="project" value="UniProtKB-KW"/>
</dbReference>
<keyword evidence="6" id="KW-0547">Nucleotide-binding</keyword>
<evidence type="ECO:0000313" key="14">
    <source>
        <dbReference type="Proteomes" id="UP000626109"/>
    </source>
</evidence>
<feature type="compositionally biased region" description="Basic and acidic residues" evidence="11">
    <location>
        <begin position="1048"/>
        <end position="1057"/>
    </location>
</feature>
<evidence type="ECO:0000313" key="13">
    <source>
        <dbReference type="EMBL" id="CAE8718534.1"/>
    </source>
</evidence>
<dbReference type="GO" id="GO:0005737">
    <property type="term" value="C:cytoplasm"/>
    <property type="evidence" value="ECO:0007669"/>
    <property type="project" value="UniProtKB-SubCell"/>
</dbReference>
<evidence type="ECO:0000256" key="3">
    <source>
        <dbReference type="ARBA" id="ARBA00011054"/>
    </source>
</evidence>
<keyword evidence="8" id="KW-0067">ATP-binding</keyword>
<keyword evidence="9" id="KW-0648">Protein biosynthesis</keyword>
<evidence type="ECO:0000259" key="12">
    <source>
        <dbReference type="SMART" id="SM00382"/>
    </source>
</evidence>
<dbReference type="Pfam" id="PF24984">
    <property type="entry name" value="HEAT_EF3_GNC1"/>
    <property type="match status" value="1"/>
</dbReference>
<dbReference type="Pfam" id="PF24987">
    <property type="entry name" value="HEAT_EF3_N"/>
    <property type="match status" value="1"/>
</dbReference>
<comment type="subcellular location">
    <subcellularLocation>
        <location evidence="1">Cytoplasm</location>
    </subcellularLocation>
</comment>
<dbReference type="GO" id="GO:0003746">
    <property type="term" value="F:translation elongation factor activity"/>
    <property type="evidence" value="ECO:0007669"/>
    <property type="project" value="UniProtKB-KW"/>
</dbReference>
<dbReference type="InterPro" id="IPR050611">
    <property type="entry name" value="ABCF"/>
</dbReference>
<evidence type="ECO:0000256" key="9">
    <source>
        <dbReference type="ARBA" id="ARBA00022917"/>
    </source>
</evidence>
<feature type="region of interest" description="Disordered" evidence="11">
    <location>
        <begin position="1031"/>
        <end position="1057"/>
    </location>
</feature>
<dbReference type="CDD" id="cd03221">
    <property type="entry name" value="ABCF_EF-3"/>
    <property type="match status" value="1"/>
</dbReference>
<dbReference type="PROSITE" id="PS00211">
    <property type="entry name" value="ABC_TRANSPORTER_1"/>
    <property type="match status" value="2"/>
</dbReference>
<reference evidence="13" key="1">
    <citation type="submission" date="2021-02" db="EMBL/GenBank/DDBJ databases">
        <authorList>
            <person name="Dougan E. K."/>
            <person name="Rhodes N."/>
            <person name="Thang M."/>
            <person name="Chan C."/>
        </authorList>
    </citation>
    <scope>NUCLEOTIDE SEQUENCE</scope>
</reference>
<sequence>MAPKKAKPQKLSGADLKAFLGDQAPSGYGVPVGKSNPKPGPAALAPPKRAAATASNAPPVPAPTTKSIHYTSAVSFLVPRKSVEPLLVCGAWIGIASEWDALSAARMAEIASESGLPLTRPSSAIQLIASGAAVLPLLVRKALPRILERVGDKSEVVAASAAQAADAILQELSPYGVMVALPVLLKSLTPLRKPEELEFSLFMVSLLAKLHPEQMAWCLQDAVAATIPLMTHIKNHVWKGAVSTMTALCEASGNRDIQPAVSDILQCIRVSDKVCESIENLASVVFVQAVETPVLAVMTPVLVRGLQSRKSSTIRKACTIAGNMVKMVPDMKELRAFVPQLLPLVDRAREEISDPEARGMAQRVFETLKSAESSVPAALDQSLILEELRHIVPDFQADILEYVASLSCCIASSRCFDVATWRGELLRFGLPEGSAERLMSLFLEAAHAGEDEDDTSAEGHDLCNCTFTLGYGNLTLLSNARLHLKEGKVYGLLGANGCGKTTLMRAISNEQVAGFPPKIEVRCSFLEHAGIGESEPECDMLPEEYILSNKLVKAEIKAQRLKKDGVRQELEKVGFRSGIELDTRLGCLSAGWKVKVGLVGAMLSQADVLLLDEPTNHLDVGNALWLADYINALAQKSKPVSVIMNSHDSLFLERTCTHIILYEQFKLKTRQGKLSEVVAKVPSAKNHFELAVGKFSFVFPEPGFLAPQSGEAATTTRSRVLLRMSDVHFTYPGSDREILCGVGVKVSMLSRVAILGNNGTGKSTMIKCLLGELLPTTGQVWKHPGARVAYVEQHAFGHLEDKLNKTATQYILDRFAGFKDSESMEHRARIGETAESPAVVRRMRLVDGNLAECQGKQKPVVLEEVLGKRKCKKKKGLEYEVRWLGRPKGETMWLHADEMDEMGFKRDRQRLDELATAASGLWQKPLTTAAVEKHLANFSLDPEFATHTKLRTLSGGQKVKVVLAAALWPDPHIVVLDEPTNYLDADALGALTQAIQTFKGGVLVISHNTEFCERCCKEKWAIHEGLVHSEGGDYAEEEAEGAESSEEDTPKFADEREKSLYDMEKKLRSDNKRGLLREDERRRLEDRIDKLKAKLSEQEWG</sequence>
<dbReference type="InterPro" id="IPR047038">
    <property type="entry name" value="eEF3_chromodomain-like_sf"/>
</dbReference>
<organism evidence="13 14">
    <name type="scientific">Polarella glacialis</name>
    <name type="common">Dinoflagellate</name>
    <dbReference type="NCBI Taxonomy" id="89957"/>
    <lineage>
        <taxon>Eukaryota</taxon>
        <taxon>Sar</taxon>
        <taxon>Alveolata</taxon>
        <taxon>Dinophyceae</taxon>
        <taxon>Suessiales</taxon>
        <taxon>Suessiaceae</taxon>
        <taxon>Polarella</taxon>
    </lineage>
</organism>
<dbReference type="Proteomes" id="UP000626109">
    <property type="component" value="Unassembled WGS sequence"/>
</dbReference>
<evidence type="ECO:0000256" key="10">
    <source>
        <dbReference type="ARBA" id="ARBA00049360"/>
    </source>
</evidence>
<evidence type="ECO:0000256" key="2">
    <source>
        <dbReference type="ARBA" id="ARBA00004815"/>
    </source>
</evidence>
<proteinExistence type="inferred from homology"/>
<dbReference type="InterPro" id="IPR003439">
    <property type="entry name" value="ABC_transporter-like_ATP-bd"/>
</dbReference>
<comment type="pathway">
    <text evidence="2">Protein biosynthesis; polypeptide chain elongation.</text>
</comment>
<dbReference type="AlphaFoldDB" id="A0A813L1H6"/>
<evidence type="ECO:0000256" key="1">
    <source>
        <dbReference type="ARBA" id="ARBA00004496"/>
    </source>
</evidence>
<evidence type="ECO:0000256" key="8">
    <source>
        <dbReference type="ARBA" id="ARBA00022840"/>
    </source>
</evidence>
<comment type="caution">
    <text evidence="13">The sequence shown here is derived from an EMBL/GenBank/DDBJ whole genome shotgun (WGS) entry which is preliminary data.</text>
</comment>
<dbReference type="Pfam" id="PF00005">
    <property type="entry name" value="ABC_tran"/>
    <property type="match status" value="2"/>
</dbReference>
<feature type="compositionally biased region" description="Acidic residues" evidence="11">
    <location>
        <begin position="1033"/>
        <end position="1047"/>
    </location>
</feature>
<evidence type="ECO:0000256" key="7">
    <source>
        <dbReference type="ARBA" id="ARBA00022768"/>
    </source>
</evidence>
<protein>
    <recommendedName>
        <fullName evidence="12">AAA+ ATPase domain-containing protein</fullName>
    </recommendedName>
</protein>
<dbReference type="Gene3D" id="1.25.10.10">
    <property type="entry name" value="Leucine-rich Repeat Variant"/>
    <property type="match status" value="1"/>
</dbReference>
<evidence type="ECO:0000256" key="11">
    <source>
        <dbReference type="SAM" id="MobiDB-lite"/>
    </source>
</evidence>
<comment type="similarity">
    <text evidence="3">Belongs to the ABC transporter superfamily. ABCF family. EF3 subfamily.</text>
</comment>
<dbReference type="SUPFAM" id="SSF52540">
    <property type="entry name" value="P-loop containing nucleoside triphosphate hydrolases"/>
    <property type="match status" value="2"/>
</dbReference>
<dbReference type="GO" id="GO:0016887">
    <property type="term" value="F:ATP hydrolysis activity"/>
    <property type="evidence" value="ECO:0007669"/>
    <property type="project" value="InterPro"/>
</dbReference>
<dbReference type="InterPro" id="IPR017871">
    <property type="entry name" value="ABC_transporter-like_CS"/>
</dbReference>
<dbReference type="InterPro" id="IPR016024">
    <property type="entry name" value="ARM-type_fold"/>
</dbReference>
<evidence type="ECO:0000256" key="5">
    <source>
        <dbReference type="ARBA" id="ARBA00022737"/>
    </source>
</evidence>
<dbReference type="EMBL" id="CAJNNW010033381">
    <property type="protein sequence ID" value="CAE8718534.1"/>
    <property type="molecule type" value="Genomic_DNA"/>
</dbReference>
<dbReference type="SUPFAM" id="SSF48371">
    <property type="entry name" value="ARM repeat"/>
    <property type="match status" value="1"/>
</dbReference>
<dbReference type="SMART" id="SM00382">
    <property type="entry name" value="AAA"/>
    <property type="match status" value="2"/>
</dbReference>
<dbReference type="Gene3D" id="2.40.50.990">
    <property type="match status" value="1"/>
</dbReference>
<keyword evidence="5" id="KW-0677">Repeat</keyword>
<feature type="domain" description="AAA+ ATPase" evidence="12">
    <location>
        <begin position="486"/>
        <end position="665"/>
    </location>
</feature>
<dbReference type="PANTHER" id="PTHR19211:SF5">
    <property type="entry name" value="ELONGATION FACTOR 3A-RELATED"/>
    <property type="match status" value="1"/>
</dbReference>
<evidence type="ECO:0000256" key="6">
    <source>
        <dbReference type="ARBA" id="ARBA00022741"/>
    </source>
</evidence>
<keyword evidence="4" id="KW-0963">Cytoplasm</keyword>